<feature type="domain" description="MsrB" evidence="9">
    <location>
        <begin position="70"/>
        <end position="192"/>
    </location>
</feature>
<gene>
    <name evidence="10" type="primary">msrB_1</name>
    <name evidence="10" type="ORF">K227x_15710</name>
</gene>
<dbReference type="InterPro" id="IPR011057">
    <property type="entry name" value="Mss4-like_sf"/>
</dbReference>
<dbReference type="Pfam" id="PF01641">
    <property type="entry name" value="SelR"/>
    <property type="match status" value="1"/>
</dbReference>
<dbReference type="GO" id="GO:0033743">
    <property type="term" value="F:peptide-methionine (R)-S-oxide reductase activity"/>
    <property type="evidence" value="ECO:0007669"/>
    <property type="project" value="UniProtKB-EC"/>
</dbReference>
<accession>A0A517N7T1</accession>
<protein>
    <recommendedName>
        <fullName evidence="3">peptide-methionine (R)-S-oxide reductase</fullName>
        <ecNumber evidence="3">1.8.4.12</ecNumber>
    </recommendedName>
</protein>
<dbReference type="GO" id="GO:0046872">
    <property type="term" value="F:metal ion binding"/>
    <property type="evidence" value="ECO:0007669"/>
    <property type="project" value="UniProtKB-KW"/>
</dbReference>
<dbReference type="PANTHER" id="PTHR10173:SF52">
    <property type="entry name" value="METHIONINE-R-SULFOXIDE REDUCTASE B1"/>
    <property type="match status" value="1"/>
</dbReference>
<feature type="region of interest" description="Disordered" evidence="8">
    <location>
        <begin position="36"/>
        <end position="70"/>
    </location>
</feature>
<dbReference type="RefSeq" id="WP_145168935.1">
    <property type="nucleotide sequence ID" value="NZ_CP036525.1"/>
</dbReference>
<dbReference type="OrthoDB" id="4174719at2"/>
<dbReference type="SUPFAM" id="SSF51316">
    <property type="entry name" value="Mss4-like"/>
    <property type="match status" value="1"/>
</dbReference>
<dbReference type="FunFam" id="2.170.150.20:FF:000001">
    <property type="entry name" value="Peptide methionine sulfoxide reductase MsrB"/>
    <property type="match status" value="1"/>
</dbReference>
<proteinExistence type="inferred from homology"/>
<dbReference type="EC" id="1.8.4.12" evidence="3"/>
<feature type="region of interest" description="Disordered" evidence="8">
    <location>
        <begin position="192"/>
        <end position="211"/>
    </location>
</feature>
<organism evidence="10 11">
    <name type="scientific">Rubripirellula lacrimiformis</name>
    <dbReference type="NCBI Taxonomy" id="1930273"/>
    <lineage>
        <taxon>Bacteria</taxon>
        <taxon>Pseudomonadati</taxon>
        <taxon>Planctomycetota</taxon>
        <taxon>Planctomycetia</taxon>
        <taxon>Pirellulales</taxon>
        <taxon>Pirellulaceae</taxon>
        <taxon>Rubripirellula</taxon>
    </lineage>
</organism>
<dbReference type="InterPro" id="IPR002579">
    <property type="entry name" value="Met_Sox_Rdtase_MsrB_dom"/>
</dbReference>
<evidence type="ECO:0000256" key="1">
    <source>
        <dbReference type="ARBA" id="ARBA00001947"/>
    </source>
</evidence>
<evidence type="ECO:0000256" key="5">
    <source>
        <dbReference type="ARBA" id="ARBA00022833"/>
    </source>
</evidence>
<feature type="compositionally biased region" description="Acidic residues" evidence="8">
    <location>
        <begin position="53"/>
        <end position="63"/>
    </location>
</feature>
<dbReference type="GO" id="GO:0030091">
    <property type="term" value="P:protein repair"/>
    <property type="evidence" value="ECO:0007669"/>
    <property type="project" value="InterPro"/>
</dbReference>
<reference evidence="10 11" key="1">
    <citation type="submission" date="2019-02" db="EMBL/GenBank/DDBJ databases">
        <title>Deep-cultivation of Planctomycetes and their phenomic and genomic characterization uncovers novel biology.</title>
        <authorList>
            <person name="Wiegand S."/>
            <person name="Jogler M."/>
            <person name="Boedeker C."/>
            <person name="Pinto D."/>
            <person name="Vollmers J."/>
            <person name="Rivas-Marin E."/>
            <person name="Kohn T."/>
            <person name="Peeters S.H."/>
            <person name="Heuer A."/>
            <person name="Rast P."/>
            <person name="Oberbeckmann S."/>
            <person name="Bunk B."/>
            <person name="Jeske O."/>
            <person name="Meyerdierks A."/>
            <person name="Storesund J.E."/>
            <person name="Kallscheuer N."/>
            <person name="Luecker S."/>
            <person name="Lage O.M."/>
            <person name="Pohl T."/>
            <person name="Merkel B.J."/>
            <person name="Hornburger P."/>
            <person name="Mueller R.-W."/>
            <person name="Bruemmer F."/>
            <person name="Labrenz M."/>
            <person name="Spormann A.M."/>
            <person name="Op den Camp H."/>
            <person name="Overmann J."/>
            <person name="Amann R."/>
            <person name="Jetten M.S.M."/>
            <person name="Mascher T."/>
            <person name="Medema M.H."/>
            <person name="Devos D.P."/>
            <person name="Kaster A.-K."/>
            <person name="Ovreas L."/>
            <person name="Rohde M."/>
            <person name="Galperin M.Y."/>
            <person name="Jogler C."/>
        </authorList>
    </citation>
    <scope>NUCLEOTIDE SEQUENCE [LARGE SCALE GENOMIC DNA]</scope>
    <source>
        <strain evidence="10 11">K22_7</strain>
    </source>
</reference>
<evidence type="ECO:0000256" key="6">
    <source>
        <dbReference type="ARBA" id="ARBA00023002"/>
    </source>
</evidence>
<keyword evidence="4" id="KW-0479">Metal-binding</keyword>
<dbReference type="Gene3D" id="2.170.150.20">
    <property type="entry name" value="Peptide methionine sulfoxide reductase"/>
    <property type="match status" value="1"/>
</dbReference>
<evidence type="ECO:0000256" key="4">
    <source>
        <dbReference type="ARBA" id="ARBA00022723"/>
    </source>
</evidence>
<keyword evidence="5" id="KW-0862">Zinc</keyword>
<comment type="catalytic activity">
    <reaction evidence="7">
        <text>L-methionyl-[protein] + [thioredoxin]-disulfide + H2O = L-methionyl-(R)-S-oxide-[protein] + [thioredoxin]-dithiol</text>
        <dbReference type="Rhea" id="RHEA:24164"/>
        <dbReference type="Rhea" id="RHEA-COMP:10698"/>
        <dbReference type="Rhea" id="RHEA-COMP:10700"/>
        <dbReference type="Rhea" id="RHEA-COMP:12313"/>
        <dbReference type="Rhea" id="RHEA-COMP:12314"/>
        <dbReference type="ChEBI" id="CHEBI:15377"/>
        <dbReference type="ChEBI" id="CHEBI:16044"/>
        <dbReference type="ChEBI" id="CHEBI:29950"/>
        <dbReference type="ChEBI" id="CHEBI:45764"/>
        <dbReference type="ChEBI" id="CHEBI:50058"/>
        <dbReference type="EC" id="1.8.4.12"/>
    </reaction>
</comment>
<dbReference type="GO" id="GO:0006979">
    <property type="term" value="P:response to oxidative stress"/>
    <property type="evidence" value="ECO:0007669"/>
    <property type="project" value="InterPro"/>
</dbReference>
<keyword evidence="11" id="KW-1185">Reference proteome</keyword>
<evidence type="ECO:0000256" key="3">
    <source>
        <dbReference type="ARBA" id="ARBA00012499"/>
    </source>
</evidence>
<keyword evidence="6 10" id="KW-0560">Oxidoreductase</keyword>
<dbReference type="AlphaFoldDB" id="A0A517N7T1"/>
<dbReference type="GO" id="GO:0005737">
    <property type="term" value="C:cytoplasm"/>
    <property type="evidence" value="ECO:0007669"/>
    <property type="project" value="TreeGrafter"/>
</dbReference>
<name>A0A517N7T1_9BACT</name>
<evidence type="ECO:0000259" key="9">
    <source>
        <dbReference type="PROSITE" id="PS51790"/>
    </source>
</evidence>
<sequence length="211" mass="23520">MKSTLRHIAESFRFKTGSAAVAIIVLLIASSSLTTRADESTKAPESQLKSAEDTDEAADDDESTYVPKSESSLRRSLTRIEFDVTQNEATEPAFRNKYWNNKDDGHYECVVCGRDLFDSKTKFKSGTGWPSFYAPLKADHVGYKTDNYFFYSRTEVHCSRCNAHLGHVFNDGPPPTGKRYCMNSASMKFVKARPPKTSSNEPASTQSASKD</sequence>
<dbReference type="PANTHER" id="PTHR10173">
    <property type="entry name" value="METHIONINE SULFOXIDE REDUCTASE"/>
    <property type="match status" value="1"/>
</dbReference>
<evidence type="ECO:0000313" key="11">
    <source>
        <dbReference type="Proteomes" id="UP000318538"/>
    </source>
</evidence>
<dbReference type="EMBL" id="CP036525">
    <property type="protein sequence ID" value="QDT03189.1"/>
    <property type="molecule type" value="Genomic_DNA"/>
</dbReference>
<evidence type="ECO:0000256" key="2">
    <source>
        <dbReference type="ARBA" id="ARBA00007174"/>
    </source>
</evidence>
<dbReference type="InterPro" id="IPR028427">
    <property type="entry name" value="Met_Sox_Rdtase_MsrB"/>
</dbReference>
<feature type="compositionally biased region" description="Polar residues" evidence="8">
    <location>
        <begin position="196"/>
        <end position="211"/>
    </location>
</feature>
<dbReference type="NCBIfam" id="TIGR00357">
    <property type="entry name" value="peptide-methionine (R)-S-oxide reductase MsrB"/>
    <property type="match status" value="1"/>
</dbReference>
<evidence type="ECO:0000256" key="7">
    <source>
        <dbReference type="ARBA" id="ARBA00048488"/>
    </source>
</evidence>
<evidence type="ECO:0000313" key="10">
    <source>
        <dbReference type="EMBL" id="QDT03189.1"/>
    </source>
</evidence>
<comment type="cofactor">
    <cofactor evidence="1">
        <name>Zn(2+)</name>
        <dbReference type="ChEBI" id="CHEBI:29105"/>
    </cofactor>
</comment>
<dbReference type="Proteomes" id="UP000318538">
    <property type="component" value="Chromosome"/>
</dbReference>
<evidence type="ECO:0000256" key="8">
    <source>
        <dbReference type="SAM" id="MobiDB-lite"/>
    </source>
</evidence>
<dbReference type="KEGG" id="rlc:K227x_15710"/>
<comment type="similarity">
    <text evidence="2">Belongs to the MsrB Met sulfoxide reductase family.</text>
</comment>
<dbReference type="PROSITE" id="PS51790">
    <property type="entry name" value="MSRB"/>
    <property type="match status" value="1"/>
</dbReference>